<feature type="binding site" evidence="7">
    <location>
        <position position="323"/>
    </location>
    <ligand>
        <name>Fe(3+)</name>
        <dbReference type="ChEBI" id="CHEBI:29034"/>
    </ligand>
</feature>
<dbReference type="HAMAP" id="MF_00372">
    <property type="entry name" value="HutI"/>
    <property type="match status" value="1"/>
</dbReference>
<comment type="catalytic activity">
    <reaction evidence="7">
        <text>4-imidazolone-5-propanoate + H2O = N-formimidoyl-L-glutamate</text>
        <dbReference type="Rhea" id="RHEA:23660"/>
        <dbReference type="ChEBI" id="CHEBI:15377"/>
        <dbReference type="ChEBI" id="CHEBI:58928"/>
        <dbReference type="ChEBI" id="CHEBI:77893"/>
        <dbReference type="EC" id="3.5.2.7"/>
    </reaction>
</comment>
<sequence length="415" mass="44428">MIEVDLLVTNIGELCRMGEGTGPLGGSAQGNVDAIPRAALAVRRGQIVAAGPEAAILGAYQAHETYSAEGGVVLPGWVDAHTHLLFATTRENEFAMRIEGKSYQEIAAAGGGIHSSVRHFRESDDASILRRSRRYLKQALALGTTTIEIKSGYGLNEEQELRALDLIQKLKEETPQEVVATYLGAHEIPKDVQREAFIEDILDTLEKVAAGRKAEFCDVFCEEGVFTPEESERILVKAREVGLKLKLHADEFGDTGGSKLAVKLQAVSADHLHGTPPERAKQLAAAGVVGVLLPGTSFFLNLDHKAPARSFVNQGLPIAVASDFNPGSSMSQSMPLMVSLACVQLRLTPAEALVAATVNGAAAIGREGSKGRLHPGFDADFQVLDLDNHQQIPYHYGVSHVREVFVGGEPISAQS</sequence>
<dbReference type="UniPathway" id="UPA00379">
    <property type="reaction ID" value="UER00551"/>
</dbReference>
<dbReference type="AlphaFoldDB" id="A0A7Y2H2M4"/>
<reference evidence="9 10" key="1">
    <citation type="submission" date="2020-03" db="EMBL/GenBank/DDBJ databases">
        <title>Metabolic flexibility allows generalist bacteria to become dominant in a frequently disturbed ecosystem.</title>
        <authorList>
            <person name="Chen Y.-J."/>
            <person name="Leung P.M."/>
            <person name="Bay S.K."/>
            <person name="Hugenholtz P."/>
            <person name="Kessler A.J."/>
            <person name="Shelley G."/>
            <person name="Waite D.W."/>
            <person name="Cook P.L."/>
            <person name="Greening C."/>
        </authorList>
    </citation>
    <scope>NUCLEOTIDE SEQUENCE [LARGE SCALE GENOMIC DNA]</scope>
    <source>
        <strain evidence="9">SS_bin_28</strain>
    </source>
</reference>
<dbReference type="Pfam" id="PF01979">
    <property type="entry name" value="Amidohydro_1"/>
    <property type="match status" value="1"/>
</dbReference>
<dbReference type="Gene3D" id="3.20.20.140">
    <property type="entry name" value="Metal-dependent hydrolases"/>
    <property type="match status" value="1"/>
</dbReference>
<comment type="pathway">
    <text evidence="7">Amino-acid degradation; L-histidine degradation into L-glutamate; N-formimidoyl-L-glutamate from L-histidine: step 3/3.</text>
</comment>
<dbReference type="SUPFAM" id="SSF51556">
    <property type="entry name" value="Metallo-dependent hydrolases"/>
    <property type="match status" value="1"/>
</dbReference>
<feature type="binding site" evidence="7">
    <location>
        <position position="327"/>
    </location>
    <ligand>
        <name>N-formimidoyl-L-glutamate</name>
        <dbReference type="ChEBI" id="CHEBI:58928"/>
    </ligand>
</feature>
<evidence type="ECO:0000256" key="6">
    <source>
        <dbReference type="ARBA" id="ARBA00023004"/>
    </source>
</evidence>
<feature type="binding site" evidence="7">
    <location>
        <position position="153"/>
    </location>
    <ligand>
        <name>N-formimidoyl-L-glutamate</name>
        <dbReference type="ChEBI" id="CHEBI:58928"/>
    </ligand>
</feature>
<feature type="binding site" evidence="7">
    <location>
        <position position="328"/>
    </location>
    <ligand>
        <name>4-imidazolone-5-propanoate</name>
        <dbReference type="ChEBI" id="CHEBI:77893"/>
    </ligand>
</feature>
<dbReference type="EC" id="3.5.2.7" evidence="1 7"/>
<dbReference type="SUPFAM" id="SSF51338">
    <property type="entry name" value="Composite domain of metallo-dependent hydrolases"/>
    <property type="match status" value="1"/>
</dbReference>
<feature type="domain" description="Amidohydrolase-related" evidence="8">
    <location>
        <begin position="72"/>
        <end position="409"/>
    </location>
</feature>
<dbReference type="GO" id="GO:0019556">
    <property type="term" value="P:L-histidine catabolic process to glutamate and formamide"/>
    <property type="evidence" value="ECO:0007669"/>
    <property type="project" value="UniProtKB-UniRule"/>
</dbReference>
<evidence type="ECO:0000256" key="3">
    <source>
        <dbReference type="ARBA" id="ARBA00022801"/>
    </source>
</evidence>
<dbReference type="InterPro" id="IPR005920">
    <property type="entry name" value="HutI"/>
</dbReference>
<dbReference type="InterPro" id="IPR032466">
    <property type="entry name" value="Metal_Hydrolase"/>
</dbReference>
<gene>
    <name evidence="7" type="primary">hutI</name>
    <name evidence="9" type="ORF">HKN21_08955</name>
</gene>
<dbReference type="NCBIfam" id="TIGR01224">
    <property type="entry name" value="hutI"/>
    <property type="match status" value="1"/>
</dbReference>
<feature type="binding site" evidence="7">
    <location>
        <position position="248"/>
    </location>
    <ligand>
        <name>Zn(2+)</name>
        <dbReference type="ChEBI" id="CHEBI:29105"/>
    </ligand>
</feature>
<dbReference type="Proteomes" id="UP000547674">
    <property type="component" value="Unassembled WGS sequence"/>
</dbReference>
<feature type="binding site" evidence="7">
    <location>
        <position position="90"/>
    </location>
    <ligand>
        <name>4-imidazolone-5-propanoate</name>
        <dbReference type="ChEBI" id="CHEBI:77893"/>
    </ligand>
</feature>
<dbReference type="PANTHER" id="PTHR42752">
    <property type="entry name" value="IMIDAZOLONEPROPIONASE"/>
    <property type="match status" value="1"/>
</dbReference>
<feature type="binding site" evidence="7">
    <location>
        <position position="153"/>
    </location>
    <ligand>
        <name>4-imidazolone-5-propanoate</name>
        <dbReference type="ChEBI" id="CHEBI:77893"/>
    </ligand>
</feature>
<dbReference type="GO" id="GO:0050480">
    <property type="term" value="F:imidazolonepropionase activity"/>
    <property type="evidence" value="ECO:0007669"/>
    <property type="project" value="UniProtKB-UniRule"/>
</dbReference>
<keyword evidence="3 7" id="KW-0378">Hydrolase</keyword>
<comment type="function">
    <text evidence="7">Catalyzes the hydrolytic cleavage of the carbon-nitrogen bond in imidazolone-5-propanoate to yield N-formimidoyl-L-glutamate. It is the third step in the universal histidine degradation pathway.</text>
</comment>
<comment type="subcellular location">
    <subcellularLocation>
        <location evidence="7">Cytoplasm</location>
    </subcellularLocation>
</comment>
<keyword evidence="6 7" id="KW-0408">Iron</keyword>
<feature type="binding site" evidence="7">
    <location>
        <position position="83"/>
    </location>
    <ligand>
        <name>Zn(2+)</name>
        <dbReference type="ChEBI" id="CHEBI:29105"/>
    </ligand>
</feature>
<evidence type="ECO:0000256" key="7">
    <source>
        <dbReference type="HAMAP-Rule" id="MF_00372"/>
    </source>
</evidence>
<name>A0A7Y2H2M4_UNCEI</name>
<feature type="binding site" evidence="7">
    <location>
        <position position="81"/>
    </location>
    <ligand>
        <name>Zn(2+)</name>
        <dbReference type="ChEBI" id="CHEBI:29105"/>
    </ligand>
</feature>
<proteinExistence type="inferred from homology"/>
<keyword evidence="5 7" id="KW-0862">Zinc</keyword>
<dbReference type="GO" id="GO:0005737">
    <property type="term" value="C:cytoplasm"/>
    <property type="evidence" value="ECO:0007669"/>
    <property type="project" value="UniProtKB-SubCell"/>
</dbReference>
<dbReference type="FunFam" id="3.20.20.140:FF:000007">
    <property type="entry name" value="Imidazolonepropionase"/>
    <property type="match status" value="1"/>
</dbReference>
<dbReference type="GO" id="GO:0008270">
    <property type="term" value="F:zinc ion binding"/>
    <property type="evidence" value="ECO:0007669"/>
    <property type="project" value="UniProtKB-UniRule"/>
</dbReference>
<feature type="binding site" evidence="7">
    <location>
        <position position="323"/>
    </location>
    <ligand>
        <name>Zn(2+)</name>
        <dbReference type="ChEBI" id="CHEBI:29105"/>
    </ligand>
</feature>
<evidence type="ECO:0000256" key="5">
    <source>
        <dbReference type="ARBA" id="ARBA00022833"/>
    </source>
</evidence>
<protein>
    <recommendedName>
        <fullName evidence="1 7">Imidazolonepropionase</fullName>
        <ecNumber evidence="1 7">3.5.2.7</ecNumber>
    </recommendedName>
    <alternativeName>
        <fullName evidence="7">Imidazolone-5-propionate hydrolase</fullName>
    </alternativeName>
</protein>
<keyword evidence="2 7" id="KW-0479">Metal-binding</keyword>
<feature type="binding site" evidence="7">
    <location>
        <position position="83"/>
    </location>
    <ligand>
        <name>Fe(3+)</name>
        <dbReference type="ChEBI" id="CHEBI:29034"/>
    </ligand>
</feature>
<dbReference type="CDD" id="cd01296">
    <property type="entry name" value="Imidazolone-5PH"/>
    <property type="match status" value="1"/>
</dbReference>
<feature type="binding site" evidence="7">
    <location>
        <position position="251"/>
    </location>
    <ligand>
        <name>4-imidazolone-5-propanoate</name>
        <dbReference type="ChEBI" id="CHEBI:77893"/>
    </ligand>
</feature>
<evidence type="ECO:0000313" key="10">
    <source>
        <dbReference type="Proteomes" id="UP000547674"/>
    </source>
</evidence>
<evidence type="ECO:0000256" key="4">
    <source>
        <dbReference type="ARBA" id="ARBA00022808"/>
    </source>
</evidence>
<dbReference type="GO" id="GO:0005506">
    <property type="term" value="F:iron ion binding"/>
    <property type="evidence" value="ECO:0007669"/>
    <property type="project" value="UniProtKB-UniRule"/>
</dbReference>
<keyword evidence="7" id="KW-0963">Cytoplasm</keyword>
<organism evidence="9 10">
    <name type="scientific">Eiseniibacteriota bacterium</name>
    <dbReference type="NCBI Taxonomy" id="2212470"/>
    <lineage>
        <taxon>Bacteria</taxon>
        <taxon>Candidatus Eiseniibacteriota</taxon>
    </lineage>
</organism>
<evidence type="ECO:0000259" key="8">
    <source>
        <dbReference type="Pfam" id="PF01979"/>
    </source>
</evidence>
<dbReference type="GO" id="GO:0019557">
    <property type="term" value="P:L-histidine catabolic process to glutamate and formate"/>
    <property type="evidence" value="ECO:0007669"/>
    <property type="project" value="UniProtKB-UniPathway"/>
</dbReference>
<dbReference type="InterPro" id="IPR011059">
    <property type="entry name" value="Metal-dep_hydrolase_composite"/>
</dbReference>
<feature type="binding site" evidence="7">
    <location>
        <position position="186"/>
    </location>
    <ligand>
        <name>4-imidazolone-5-propanoate</name>
        <dbReference type="ChEBI" id="CHEBI:77893"/>
    </ligand>
</feature>
<evidence type="ECO:0000256" key="1">
    <source>
        <dbReference type="ARBA" id="ARBA00012864"/>
    </source>
</evidence>
<comment type="similarity">
    <text evidence="7">Belongs to the metallo-dependent hydrolases superfamily. HutI family.</text>
</comment>
<feature type="binding site" evidence="7">
    <location>
        <position position="81"/>
    </location>
    <ligand>
        <name>Fe(3+)</name>
        <dbReference type="ChEBI" id="CHEBI:29034"/>
    </ligand>
</feature>
<dbReference type="InterPro" id="IPR006680">
    <property type="entry name" value="Amidohydro-rel"/>
</dbReference>
<evidence type="ECO:0000313" key="9">
    <source>
        <dbReference type="EMBL" id="NNF06877.1"/>
    </source>
</evidence>
<feature type="binding site" evidence="7">
    <location>
        <position position="248"/>
    </location>
    <ligand>
        <name>Fe(3+)</name>
        <dbReference type="ChEBI" id="CHEBI:29034"/>
    </ligand>
</feature>
<comment type="cofactor">
    <cofactor evidence="7">
        <name>Zn(2+)</name>
        <dbReference type="ChEBI" id="CHEBI:29105"/>
    </cofactor>
    <cofactor evidence="7">
        <name>Fe(3+)</name>
        <dbReference type="ChEBI" id="CHEBI:29034"/>
    </cofactor>
    <text evidence="7">Binds 1 zinc or iron ion per subunit.</text>
</comment>
<dbReference type="PANTHER" id="PTHR42752:SF1">
    <property type="entry name" value="IMIDAZOLONEPROPIONASE-RELATED"/>
    <property type="match status" value="1"/>
</dbReference>
<feature type="binding site" evidence="7">
    <location>
        <position position="325"/>
    </location>
    <ligand>
        <name>N-formimidoyl-L-glutamate</name>
        <dbReference type="ChEBI" id="CHEBI:58928"/>
    </ligand>
</feature>
<keyword evidence="4 7" id="KW-0369">Histidine metabolism</keyword>
<dbReference type="Gene3D" id="2.30.40.10">
    <property type="entry name" value="Urease, subunit C, domain 1"/>
    <property type="match status" value="1"/>
</dbReference>
<accession>A0A7Y2H2M4</accession>
<evidence type="ECO:0000256" key="2">
    <source>
        <dbReference type="ARBA" id="ARBA00022723"/>
    </source>
</evidence>
<comment type="caution">
    <text evidence="9">The sequence shown here is derived from an EMBL/GenBank/DDBJ whole genome shotgun (WGS) entry which is preliminary data.</text>
</comment>
<dbReference type="EMBL" id="JABDJR010000356">
    <property type="protein sequence ID" value="NNF06877.1"/>
    <property type="molecule type" value="Genomic_DNA"/>
</dbReference>